<feature type="compositionally biased region" description="Polar residues" evidence="1">
    <location>
        <begin position="34"/>
        <end position="44"/>
    </location>
</feature>
<feature type="region of interest" description="Disordered" evidence="1">
    <location>
        <begin position="34"/>
        <end position="54"/>
    </location>
</feature>
<sequence>LIQYEYNNLLTDSVNYTFRKRSIQGATQCMGRDMQQSNQRQGTRGNVKKCLVQT</sequence>
<proteinExistence type="predicted"/>
<reference evidence="3" key="1">
    <citation type="journal article" date="2002" name="Science">
        <title>The draft genome of Ciona intestinalis: insights into chordate and vertebrate origins.</title>
        <authorList>
            <person name="Dehal P."/>
            <person name="Satou Y."/>
            <person name="Campbell R.K."/>
            <person name="Chapman J."/>
            <person name="Degnan B."/>
            <person name="De Tomaso A."/>
            <person name="Davidson B."/>
            <person name="Di Gregorio A."/>
            <person name="Gelpke M."/>
            <person name="Goodstein D.M."/>
            <person name="Harafuji N."/>
            <person name="Hastings K.E."/>
            <person name="Ho I."/>
            <person name="Hotta K."/>
            <person name="Huang W."/>
            <person name="Kawashima T."/>
            <person name="Lemaire P."/>
            <person name="Martinez D."/>
            <person name="Meinertzhagen I.A."/>
            <person name="Necula S."/>
            <person name="Nonaka M."/>
            <person name="Putnam N."/>
            <person name="Rash S."/>
            <person name="Saiga H."/>
            <person name="Satake M."/>
            <person name="Terry A."/>
            <person name="Yamada L."/>
            <person name="Wang H.G."/>
            <person name="Awazu S."/>
            <person name="Azumi K."/>
            <person name="Boore J."/>
            <person name="Branno M."/>
            <person name="Chin-Bow S."/>
            <person name="DeSantis R."/>
            <person name="Doyle S."/>
            <person name="Francino P."/>
            <person name="Keys D.N."/>
            <person name="Haga S."/>
            <person name="Hayashi H."/>
            <person name="Hino K."/>
            <person name="Imai K.S."/>
            <person name="Inaba K."/>
            <person name="Kano S."/>
            <person name="Kobayashi K."/>
            <person name="Kobayashi M."/>
            <person name="Lee B.I."/>
            <person name="Makabe K.W."/>
            <person name="Manohar C."/>
            <person name="Matassi G."/>
            <person name="Medina M."/>
            <person name="Mochizuki Y."/>
            <person name="Mount S."/>
            <person name="Morishita T."/>
            <person name="Miura S."/>
            <person name="Nakayama A."/>
            <person name="Nishizaka S."/>
            <person name="Nomoto H."/>
            <person name="Ohta F."/>
            <person name="Oishi K."/>
            <person name="Rigoutsos I."/>
            <person name="Sano M."/>
            <person name="Sasaki A."/>
            <person name="Sasakura Y."/>
            <person name="Shoguchi E."/>
            <person name="Shin-i T."/>
            <person name="Spagnuolo A."/>
            <person name="Stainier D."/>
            <person name="Suzuki M.M."/>
            <person name="Tassy O."/>
            <person name="Takatori N."/>
            <person name="Tokuoka M."/>
            <person name="Yagi K."/>
            <person name="Yoshizaki F."/>
            <person name="Wada S."/>
            <person name="Zhang C."/>
            <person name="Hyatt P.D."/>
            <person name="Larimer F."/>
            <person name="Detter C."/>
            <person name="Doggett N."/>
            <person name="Glavina T."/>
            <person name="Hawkins T."/>
            <person name="Richardson P."/>
            <person name="Lucas S."/>
            <person name="Kohara Y."/>
            <person name="Levine M."/>
            <person name="Satoh N."/>
            <person name="Rokhsar D.S."/>
        </authorList>
    </citation>
    <scope>NUCLEOTIDE SEQUENCE [LARGE SCALE GENOMIC DNA]</scope>
</reference>
<accession>H2XKG2</accession>
<organism evidence="2 3">
    <name type="scientific">Ciona intestinalis</name>
    <name type="common">Transparent sea squirt</name>
    <name type="synonym">Ascidia intestinalis</name>
    <dbReference type="NCBI Taxonomy" id="7719"/>
    <lineage>
        <taxon>Eukaryota</taxon>
        <taxon>Metazoa</taxon>
        <taxon>Chordata</taxon>
        <taxon>Tunicata</taxon>
        <taxon>Ascidiacea</taxon>
        <taxon>Phlebobranchia</taxon>
        <taxon>Cionidae</taxon>
        <taxon>Ciona</taxon>
    </lineage>
</organism>
<dbReference type="Proteomes" id="UP000008144">
    <property type="component" value="Chromosome 8"/>
</dbReference>
<evidence type="ECO:0000313" key="3">
    <source>
        <dbReference type="Proteomes" id="UP000008144"/>
    </source>
</evidence>
<reference evidence="2" key="2">
    <citation type="journal article" date="2008" name="Genome Biol.">
        <title>Improved genome assembly and evidence-based global gene model set for the chordate Ciona intestinalis: new insight into intron and operon populations.</title>
        <authorList>
            <person name="Satou Y."/>
            <person name="Mineta K."/>
            <person name="Ogasawara M."/>
            <person name="Sasakura Y."/>
            <person name="Shoguchi E."/>
            <person name="Ueno K."/>
            <person name="Yamada L."/>
            <person name="Matsumoto J."/>
            <person name="Wasserscheid J."/>
            <person name="Dewar K."/>
            <person name="Wiley G.B."/>
            <person name="Macmil S.L."/>
            <person name="Roe B.A."/>
            <person name="Zeller R.W."/>
            <person name="Hastings K.E."/>
            <person name="Lemaire P."/>
            <person name="Lindquist E."/>
            <person name="Endo T."/>
            <person name="Hotta K."/>
            <person name="Inaba K."/>
        </authorList>
    </citation>
    <scope>NUCLEOTIDE SEQUENCE [LARGE SCALE GENOMIC DNA]</scope>
    <source>
        <strain evidence="2">wild type</strain>
    </source>
</reference>
<keyword evidence="3" id="KW-1185">Reference proteome</keyword>
<evidence type="ECO:0000256" key="1">
    <source>
        <dbReference type="SAM" id="MobiDB-lite"/>
    </source>
</evidence>
<protein>
    <submittedName>
        <fullName evidence="2">Uncharacterized protein</fullName>
    </submittedName>
</protein>
<dbReference type="EMBL" id="EAAA01002712">
    <property type="status" value="NOT_ANNOTATED_CDS"/>
    <property type="molecule type" value="Genomic_DNA"/>
</dbReference>
<dbReference type="HOGENOM" id="CLU_3055543_0_0_1"/>
<dbReference type="AlphaFoldDB" id="H2XKG2"/>
<dbReference type="Ensembl" id="ENSCINT00000031234.1">
    <property type="protein sequence ID" value="ENSCINP00000030144.1"/>
    <property type="gene ID" value="ENSCING00000025013.1"/>
</dbReference>
<dbReference type="InParanoid" id="H2XKG2"/>
<name>H2XKG2_CIOIN</name>
<reference evidence="2" key="4">
    <citation type="submission" date="2025-09" db="UniProtKB">
        <authorList>
            <consortium name="Ensembl"/>
        </authorList>
    </citation>
    <scope>IDENTIFICATION</scope>
</reference>
<evidence type="ECO:0000313" key="2">
    <source>
        <dbReference type="Ensembl" id="ENSCINP00000030144.1"/>
    </source>
</evidence>
<reference evidence="2" key="3">
    <citation type="submission" date="2025-08" db="UniProtKB">
        <authorList>
            <consortium name="Ensembl"/>
        </authorList>
    </citation>
    <scope>IDENTIFICATION</scope>
</reference>